<reference evidence="4" key="1">
    <citation type="submission" date="2016-06" db="EMBL/GenBank/DDBJ databases">
        <title>Parallel loss of symbiosis genes in relatives of nitrogen-fixing non-legume Parasponia.</title>
        <authorList>
            <person name="Van Velzen R."/>
            <person name="Holmer R."/>
            <person name="Bu F."/>
            <person name="Rutten L."/>
            <person name="Van Zeijl A."/>
            <person name="Liu W."/>
            <person name="Santuari L."/>
            <person name="Cao Q."/>
            <person name="Sharma T."/>
            <person name="Shen D."/>
            <person name="Roswanjaya Y."/>
            <person name="Wardhani T."/>
            <person name="Kalhor M.S."/>
            <person name="Jansen J."/>
            <person name="Van den Hoogen J."/>
            <person name="Gungor B."/>
            <person name="Hartog M."/>
            <person name="Hontelez J."/>
            <person name="Verver J."/>
            <person name="Yang W.-C."/>
            <person name="Schijlen E."/>
            <person name="Repin R."/>
            <person name="Schilthuizen M."/>
            <person name="Schranz E."/>
            <person name="Heidstra R."/>
            <person name="Miyata K."/>
            <person name="Fedorova E."/>
            <person name="Kohlen W."/>
            <person name="Bisseling T."/>
            <person name="Smit S."/>
            <person name="Geurts R."/>
        </authorList>
    </citation>
    <scope>NUCLEOTIDE SEQUENCE [LARGE SCALE GENOMIC DNA]</scope>
    <source>
        <strain evidence="4">cv. WU1-14</strain>
    </source>
</reference>
<keyword evidence="4" id="KW-1185">Reference proteome</keyword>
<dbReference type="GO" id="GO:0004674">
    <property type="term" value="F:protein serine/threonine kinase activity"/>
    <property type="evidence" value="ECO:0007669"/>
    <property type="project" value="TreeGrafter"/>
</dbReference>
<dbReference type="PANTHER" id="PTHR27005:SF280">
    <property type="entry name" value="WALL-ASSOCIATED RECEPTOR KINASE-LIKE 8"/>
    <property type="match status" value="1"/>
</dbReference>
<evidence type="ECO:0000313" key="3">
    <source>
        <dbReference type="EMBL" id="PON39879.1"/>
    </source>
</evidence>
<dbReference type="InterPro" id="IPR045274">
    <property type="entry name" value="WAK-like"/>
</dbReference>
<comment type="caution">
    <text evidence="3">The sequence shown here is derived from an EMBL/GenBank/DDBJ whole genome shotgun (WGS) entry which is preliminary data.</text>
</comment>
<dbReference type="Proteomes" id="UP000237105">
    <property type="component" value="Unassembled WGS sequence"/>
</dbReference>
<organism evidence="3 4">
    <name type="scientific">Parasponia andersonii</name>
    <name type="common">Sponia andersonii</name>
    <dbReference type="NCBI Taxonomy" id="3476"/>
    <lineage>
        <taxon>Eukaryota</taxon>
        <taxon>Viridiplantae</taxon>
        <taxon>Streptophyta</taxon>
        <taxon>Embryophyta</taxon>
        <taxon>Tracheophyta</taxon>
        <taxon>Spermatophyta</taxon>
        <taxon>Magnoliopsida</taxon>
        <taxon>eudicotyledons</taxon>
        <taxon>Gunneridae</taxon>
        <taxon>Pentapetalae</taxon>
        <taxon>rosids</taxon>
        <taxon>fabids</taxon>
        <taxon>Rosales</taxon>
        <taxon>Cannabaceae</taxon>
        <taxon>Parasponia</taxon>
    </lineage>
</organism>
<dbReference type="OrthoDB" id="4062651at2759"/>
<dbReference type="GO" id="GO:0005524">
    <property type="term" value="F:ATP binding"/>
    <property type="evidence" value="ECO:0007669"/>
    <property type="project" value="UniProtKB-KW"/>
</dbReference>
<name>A0A2P5ATM2_PARAD</name>
<keyword evidence="2" id="KW-0067">ATP-binding</keyword>
<accession>A0A2P5ATM2</accession>
<dbReference type="EMBL" id="JXTB01000452">
    <property type="protein sequence ID" value="PON39879.1"/>
    <property type="molecule type" value="Genomic_DNA"/>
</dbReference>
<proteinExistence type="predicted"/>
<dbReference type="GO" id="GO:0005886">
    <property type="term" value="C:plasma membrane"/>
    <property type="evidence" value="ECO:0007669"/>
    <property type="project" value="TreeGrafter"/>
</dbReference>
<dbReference type="STRING" id="3476.A0A2P5ATM2"/>
<protein>
    <submittedName>
        <fullName evidence="3">Uncharacterized protein</fullName>
    </submittedName>
</protein>
<evidence type="ECO:0000256" key="1">
    <source>
        <dbReference type="ARBA" id="ARBA00022741"/>
    </source>
</evidence>
<keyword evidence="1" id="KW-0547">Nucleotide-binding</keyword>
<dbReference type="Gene3D" id="3.30.200.20">
    <property type="entry name" value="Phosphorylase Kinase, domain 1"/>
    <property type="match status" value="1"/>
</dbReference>
<dbReference type="PANTHER" id="PTHR27005">
    <property type="entry name" value="WALL-ASSOCIATED RECEPTOR KINASE-LIKE 21"/>
    <property type="match status" value="1"/>
</dbReference>
<sequence>HWQWFGRIVSTYWLVGFIHSRKKKKRNSTEREVFQRNGTGLLLQQQLSSNQVNVEKTKLFNSEELEMATDHFNVNRIFGQRGQGTVYRVIFVW</sequence>
<dbReference type="GO" id="GO:0007166">
    <property type="term" value="P:cell surface receptor signaling pathway"/>
    <property type="evidence" value="ECO:0007669"/>
    <property type="project" value="InterPro"/>
</dbReference>
<feature type="non-terminal residue" evidence="3">
    <location>
        <position position="1"/>
    </location>
</feature>
<gene>
    <name evidence="3" type="ORF">PanWU01x14_301360</name>
</gene>
<dbReference type="AlphaFoldDB" id="A0A2P5ATM2"/>
<evidence type="ECO:0000256" key="2">
    <source>
        <dbReference type="ARBA" id="ARBA00022840"/>
    </source>
</evidence>
<evidence type="ECO:0000313" key="4">
    <source>
        <dbReference type="Proteomes" id="UP000237105"/>
    </source>
</evidence>